<accession>A0A161W5G5</accession>
<dbReference type="Pfam" id="PF03221">
    <property type="entry name" value="HTH_Tnp_Tc5"/>
    <property type="match status" value="1"/>
</dbReference>
<name>A0A161W5G5_COLIC</name>
<proteinExistence type="predicted"/>
<organism evidence="4 5">
    <name type="scientific">Colletotrichum incanum</name>
    <name type="common">Soybean anthracnose fungus</name>
    <dbReference type="NCBI Taxonomy" id="1573173"/>
    <lineage>
        <taxon>Eukaryota</taxon>
        <taxon>Fungi</taxon>
        <taxon>Dikarya</taxon>
        <taxon>Ascomycota</taxon>
        <taxon>Pezizomycotina</taxon>
        <taxon>Sordariomycetes</taxon>
        <taxon>Hypocreomycetidae</taxon>
        <taxon>Glomerellales</taxon>
        <taxon>Glomerellaceae</taxon>
        <taxon>Colletotrichum</taxon>
        <taxon>Colletotrichum spaethianum species complex</taxon>
    </lineage>
</organism>
<dbReference type="InterPro" id="IPR004875">
    <property type="entry name" value="DDE_SF_endonuclease_dom"/>
</dbReference>
<protein>
    <submittedName>
        <fullName evidence="4">Pogo transposable element with krab domain-like</fullName>
    </submittedName>
</protein>
<keyword evidence="1" id="KW-0238">DNA-binding</keyword>
<dbReference type="PANTHER" id="PTHR19303">
    <property type="entry name" value="TRANSPOSON"/>
    <property type="match status" value="1"/>
</dbReference>
<dbReference type="GO" id="GO:0005634">
    <property type="term" value="C:nucleus"/>
    <property type="evidence" value="ECO:0007669"/>
    <property type="project" value="TreeGrafter"/>
</dbReference>
<dbReference type="EMBL" id="LFIW01002563">
    <property type="protein sequence ID" value="KZL66533.1"/>
    <property type="molecule type" value="Genomic_DNA"/>
</dbReference>
<feature type="domain" description="HTH CENPB-type" evidence="3">
    <location>
        <begin position="114"/>
        <end position="187"/>
    </location>
</feature>
<dbReference type="SUPFAM" id="SSF46689">
    <property type="entry name" value="Homeodomain-like"/>
    <property type="match status" value="1"/>
</dbReference>
<reference evidence="4 5" key="1">
    <citation type="submission" date="2015-06" db="EMBL/GenBank/DDBJ databases">
        <title>Survival trade-offs in plant roots during colonization by closely related pathogenic and mutualistic fungi.</title>
        <authorList>
            <person name="Hacquard S."/>
            <person name="Kracher B."/>
            <person name="Hiruma K."/>
            <person name="Weinman A."/>
            <person name="Muench P."/>
            <person name="Garrido Oter R."/>
            <person name="Ver Loren van Themaat E."/>
            <person name="Dallerey J.-F."/>
            <person name="Damm U."/>
            <person name="Henrissat B."/>
            <person name="Lespinet O."/>
            <person name="Thon M."/>
            <person name="Kemen E."/>
            <person name="McHardy A.C."/>
            <person name="Schulze-Lefert P."/>
            <person name="O'Connell R.J."/>
        </authorList>
    </citation>
    <scope>NUCLEOTIDE SEQUENCE [LARGE SCALE GENOMIC DNA]</scope>
    <source>
        <strain evidence="4 5">MAFF 238704</strain>
    </source>
</reference>
<dbReference type="GO" id="GO:0003677">
    <property type="term" value="F:DNA binding"/>
    <property type="evidence" value="ECO:0007669"/>
    <property type="project" value="UniProtKB-KW"/>
</dbReference>
<dbReference type="STRING" id="1573173.A0A161W5G5"/>
<evidence type="ECO:0000313" key="5">
    <source>
        <dbReference type="Proteomes" id="UP000076584"/>
    </source>
</evidence>
<evidence type="ECO:0000259" key="3">
    <source>
        <dbReference type="PROSITE" id="PS51253"/>
    </source>
</evidence>
<dbReference type="PROSITE" id="PS51253">
    <property type="entry name" value="HTH_CENPB"/>
    <property type="match status" value="1"/>
</dbReference>
<dbReference type="InterPro" id="IPR006600">
    <property type="entry name" value="HTH_CenpB_DNA-bd_dom"/>
</dbReference>
<gene>
    <name evidence="4" type="ORF">CI238_13036</name>
</gene>
<feature type="region of interest" description="Disordered" evidence="2">
    <location>
        <begin position="1"/>
        <end position="31"/>
    </location>
</feature>
<evidence type="ECO:0000313" key="4">
    <source>
        <dbReference type="EMBL" id="KZL66533.1"/>
    </source>
</evidence>
<comment type="caution">
    <text evidence="4">The sequence shown here is derived from an EMBL/GenBank/DDBJ whole genome shotgun (WGS) entry which is preliminary data.</text>
</comment>
<dbReference type="SMART" id="SM00674">
    <property type="entry name" value="CENPB"/>
    <property type="match status" value="1"/>
</dbReference>
<dbReference type="InterPro" id="IPR009057">
    <property type="entry name" value="Homeodomain-like_sf"/>
</dbReference>
<dbReference type="Gene3D" id="1.10.10.60">
    <property type="entry name" value="Homeodomain-like"/>
    <property type="match status" value="1"/>
</dbReference>
<dbReference type="AlphaFoldDB" id="A0A161W5G5"/>
<evidence type="ECO:0000256" key="1">
    <source>
        <dbReference type="ARBA" id="ARBA00023125"/>
    </source>
</evidence>
<dbReference type="InterPro" id="IPR050863">
    <property type="entry name" value="CenT-Element_Derived"/>
</dbReference>
<dbReference type="Pfam" id="PF03184">
    <property type="entry name" value="DDE_1"/>
    <property type="match status" value="1"/>
</dbReference>
<dbReference type="Proteomes" id="UP000076584">
    <property type="component" value="Unassembled WGS sequence"/>
</dbReference>
<sequence length="551" mass="62811">MPNRQPLGDIDRNTLPVTPPQKKPRGKTATPITKRSYAAATAAQRSQRSYRQRKQVAVLMYLEHHRYPIEPWPVTRQRTSDTPLDLANGLRRPTFDEAASWYQRRDTIVNNPATSSNSSQPSWPDLEADLYTQFRQQRDESRVVTTGWFRRTARALFASRYPGLSTFRFSVGWFSRFCSRWNISHRRLTKQASKLPADYLVIVTQFLHFDRRVSQPALAQLPLDLSGLRFPTHRIINFDETPIPFEYLDGSTWADKGARTVAGKTDRSGWSKRQATLILYIFADGIQRILPKLIFHGKPSSQGGQIEGNEGSKYSSQITVEFNDTAYNNEYLLDRWITEEFFPLTAGQEYLLVMDVATFHKTPSILSRLRTNHITPSLIPPGTTSLLQPLDTAINKPFKQWFSEATDDYVYNAEQLARAASQPLVWTTSMKRIMVTHTVAAAASRLAADKAAQMVRQSFIQCGISGHPDGSDITRIRIKDTPIETISWDGWDTFNYDKYVKEEMLSDPEILEDADGDNTEYISTAEDVQQPIGNNPMVPIDLTRPARPWDL</sequence>
<dbReference type="PANTHER" id="PTHR19303:SF73">
    <property type="entry name" value="PROTEIN PDC2"/>
    <property type="match status" value="1"/>
</dbReference>
<evidence type="ECO:0000256" key="2">
    <source>
        <dbReference type="SAM" id="MobiDB-lite"/>
    </source>
</evidence>
<keyword evidence="5" id="KW-1185">Reference proteome</keyword>